<sequence>MSAPPSFSSFPPAFGSFPELEPGPSKPKQQSSSEHKEKREKSRPKKDKDRDRKKHRTDREDSDNDRRSERKKQKHDRPKYQDADSVPGSRERKQYSATVPEELTYSSFYSDRKGDILNVTYGGIHAGDIPKYRPIARGRRVLGLGYAFFVTQRGQRAIEIDVGRKRKHPELTDPKSRRLLLAAPTKRLVQPSGKEYKYEEVDGFLRLPSSKLHDAVGRSRVETTVEVHEDAGSTSESSNEEEDIDTGDDSDSISLDSRQITLKELEGQLTSDPTSIATWLSLLSHSVSTVPLHSKNAPKARAEITLAILSRALSAHPDNKKSVTLRLELLSTGEELWDNKRLYEEWEDALDLGQPELWQAWLDWRIRTQRDGVDGIISDAERVLSIFASDEIEKLRVFWRVAVALRDAGYGERALALFQAQAELTFHRPSELVGAPFNTALDRLELFWESEVPRTGELHATGWADWESSGSPEAVPGPSRRTTRLPGIAEPYVRWASEERLEDSSLPFPARSFDNESSDDPYATILFNDLRPLLFELTFGGSKQAFRLMWLEFIGLHLPGFSTSLSAEPTDSTDDKWCNSHFFSLTFLARLFPDESSSARITADAHNGVLVGREQHHGTAFGPVKEWTMDVVDPAEAPIGGRCAMWSHEDIPEDHTLLVRMIFEQCKLLDGDAQWDILRLAFEGAVDAKQALKVSKGMVAKAQDSLPHWRAHARLERMRGKTDNARKIYRTVLEAARASTPLSGPLWWDWAEMEWLSGAPDSALQVILRATGTNGSGSVVILRAKRELDEICGTLGDERWKEREAWVNLRALLELLTSTMSGMLAVFDKAFSGLAPSSEAHESLTVALLSMLYIHGVVLRQPVTPATFRERAEGAFQQYPDNTIILGLFLEAEKGQSVWGRVRMMLGDKDVGPGGKGLHRVLAEMWAVGWEKGSWRAEEERIRNRFSAAVQSVRLRGSAVLWRAYLEFEIRAGRMKQAKLLLFRAIKECPMVKELYMLAFISLRPQFTSRELNELGDTMAERGIRMRRSLDEAVEGWAEPDVLASGTRENGLEWGEEEIEHNAEELRRLKPY</sequence>
<dbReference type="Gene3D" id="1.25.40.10">
    <property type="entry name" value="Tetratricopeptide repeat domain"/>
    <property type="match status" value="1"/>
</dbReference>
<dbReference type="AlphaFoldDB" id="A0A9P3FYT8"/>
<dbReference type="Pfam" id="PF08424">
    <property type="entry name" value="NRDE-2"/>
    <property type="match status" value="1"/>
</dbReference>
<dbReference type="PANTHER" id="PTHR13471:SF0">
    <property type="entry name" value="NUCLEAR EXOSOME REGULATOR NRDE2"/>
    <property type="match status" value="1"/>
</dbReference>
<evidence type="ECO:0000256" key="4">
    <source>
        <dbReference type="ARBA" id="ARBA00023242"/>
    </source>
</evidence>
<feature type="region of interest" description="Disordered" evidence="5">
    <location>
        <begin position="216"/>
        <end position="253"/>
    </location>
</feature>
<keyword evidence="7" id="KW-1185">Reference proteome</keyword>
<organism evidence="6 7">
    <name type="scientific">Phanerochaete sordida</name>
    <dbReference type="NCBI Taxonomy" id="48140"/>
    <lineage>
        <taxon>Eukaryota</taxon>
        <taxon>Fungi</taxon>
        <taxon>Dikarya</taxon>
        <taxon>Basidiomycota</taxon>
        <taxon>Agaricomycotina</taxon>
        <taxon>Agaricomycetes</taxon>
        <taxon>Polyporales</taxon>
        <taxon>Phanerochaetaceae</taxon>
        <taxon>Phanerochaete</taxon>
    </lineage>
</organism>
<name>A0A9P3FYT8_9APHY</name>
<keyword evidence="3" id="KW-0677">Repeat</keyword>
<dbReference type="InterPro" id="IPR013633">
    <property type="entry name" value="NRDE-2"/>
</dbReference>
<dbReference type="PANTHER" id="PTHR13471">
    <property type="entry name" value="TETRATRICOPEPTIDE-LIKE HELICAL"/>
    <property type="match status" value="1"/>
</dbReference>
<keyword evidence="4" id="KW-0539">Nucleus</keyword>
<comment type="similarity">
    <text evidence="2">Belongs to the NRDE2 family.</text>
</comment>
<dbReference type="EMBL" id="BPQB01000003">
    <property type="protein sequence ID" value="GJE85747.1"/>
    <property type="molecule type" value="Genomic_DNA"/>
</dbReference>
<dbReference type="InterPro" id="IPR003107">
    <property type="entry name" value="HAT"/>
</dbReference>
<feature type="compositionally biased region" description="Basic and acidic residues" evidence="5">
    <location>
        <begin position="33"/>
        <end position="50"/>
    </location>
</feature>
<dbReference type="GO" id="GO:1902369">
    <property type="term" value="P:negative regulation of RNA catabolic process"/>
    <property type="evidence" value="ECO:0007669"/>
    <property type="project" value="TreeGrafter"/>
</dbReference>
<feature type="compositionally biased region" description="Basic and acidic residues" evidence="5">
    <location>
        <begin position="216"/>
        <end position="231"/>
    </location>
</feature>
<reference evidence="6 7" key="1">
    <citation type="submission" date="2021-08" db="EMBL/GenBank/DDBJ databases">
        <title>Draft Genome Sequence of Phanerochaete sordida strain YK-624.</title>
        <authorList>
            <person name="Mori T."/>
            <person name="Dohra H."/>
            <person name="Suzuki T."/>
            <person name="Kawagishi H."/>
            <person name="Hirai H."/>
        </authorList>
    </citation>
    <scope>NUCLEOTIDE SEQUENCE [LARGE SCALE GENOMIC DNA]</scope>
    <source>
        <strain evidence="6 7">YK-624</strain>
    </source>
</reference>
<evidence type="ECO:0000313" key="6">
    <source>
        <dbReference type="EMBL" id="GJE85747.1"/>
    </source>
</evidence>
<dbReference type="SUPFAM" id="SSF48452">
    <property type="entry name" value="TPR-like"/>
    <property type="match status" value="1"/>
</dbReference>
<dbReference type="OrthoDB" id="297219at2759"/>
<dbReference type="GO" id="GO:0006396">
    <property type="term" value="P:RNA processing"/>
    <property type="evidence" value="ECO:0007669"/>
    <property type="project" value="InterPro"/>
</dbReference>
<dbReference type="GO" id="GO:0031048">
    <property type="term" value="P:regulatory ncRNA-mediated heterochromatin formation"/>
    <property type="evidence" value="ECO:0007669"/>
    <property type="project" value="TreeGrafter"/>
</dbReference>
<evidence type="ECO:0000313" key="7">
    <source>
        <dbReference type="Proteomes" id="UP000703269"/>
    </source>
</evidence>
<feature type="compositionally biased region" description="Low complexity" evidence="5">
    <location>
        <begin position="1"/>
        <end position="18"/>
    </location>
</feature>
<evidence type="ECO:0000256" key="1">
    <source>
        <dbReference type="ARBA" id="ARBA00004123"/>
    </source>
</evidence>
<evidence type="ECO:0000256" key="5">
    <source>
        <dbReference type="SAM" id="MobiDB-lite"/>
    </source>
</evidence>
<dbReference type="GO" id="GO:0071013">
    <property type="term" value="C:catalytic step 2 spliceosome"/>
    <property type="evidence" value="ECO:0007669"/>
    <property type="project" value="TreeGrafter"/>
</dbReference>
<comment type="subcellular location">
    <subcellularLocation>
        <location evidence="1">Nucleus</location>
    </subcellularLocation>
</comment>
<proteinExistence type="inferred from homology"/>
<evidence type="ECO:0000256" key="3">
    <source>
        <dbReference type="ARBA" id="ARBA00022737"/>
    </source>
</evidence>
<evidence type="ECO:0000256" key="2">
    <source>
        <dbReference type="ARBA" id="ARBA00009265"/>
    </source>
</evidence>
<feature type="region of interest" description="Disordered" evidence="5">
    <location>
        <begin position="1"/>
        <end position="98"/>
    </location>
</feature>
<comment type="caution">
    <text evidence="6">The sequence shown here is derived from an EMBL/GenBank/DDBJ whole genome shotgun (WGS) entry which is preliminary data.</text>
</comment>
<dbReference type="SMART" id="SM00386">
    <property type="entry name" value="HAT"/>
    <property type="match status" value="3"/>
</dbReference>
<dbReference type="InterPro" id="IPR011990">
    <property type="entry name" value="TPR-like_helical_dom_sf"/>
</dbReference>
<dbReference type="Proteomes" id="UP000703269">
    <property type="component" value="Unassembled WGS sequence"/>
</dbReference>
<feature type="compositionally biased region" description="Acidic residues" evidence="5">
    <location>
        <begin position="238"/>
        <end position="251"/>
    </location>
</feature>
<accession>A0A9P3FYT8</accession>
<protein>
    <submittedName>
        <fullName evidence="6">NRDE-2, necessary for RNA interference-domain-containing protein</fullName>
    </submittedName>
</protein>
<gene>
    <name evidence="6" type="ORF">PsYK624_018260</name>
</gene>